<keyword evidence="3 7" id="KW-0812">Transmembrane</keyword>
<dbReference type="InterPro" id="IPR011701">
    <property type="entry name" value="MFS"/>
</dbReference>
<gene>
    <name evidence="9" type="ORF">PENARI_c011G04338</name>
</gene>
<feature type="transmembrane region" description="Helical" evidence="7">
    <location>
        <begin position="226"/>
        <end position="251"/>
    </location>
</feature>
<feature type="transmembrane region" description="Helical" evidence="7">
    <location>
        <begin position="133"/>
        <end position="156"/>
    </location>
</feature>
<dbReference type="PROSITE" id="PS50850">
    <property type="entry name" value="MFS"/>
    <property type="match status" value="1"/>
</dbReference>
<evidence type="ECO:0000256" key="2">
    <source>
        <dbReference type="ARBA" id="ARBA00022448"/>
    </source>
</evidence>
<keyword evidence="4 7" id="KW-1133">Transmembrane helix</keyword>
<dbReference type="FunFam" id="1.20.1720.10:FF:000009">
    <property type="entry name" value="MFS multidrug transporter"/>
    <property type="match status" value="1"/>
</dbReference>
<protein>
    <recommendedName>
        <fullName evidence="8">Major facilitator superfamily (MFS) profile domain-containing protein</fullName>
    </recommendedName>
</protein>
<dbReference type="EMBL" id="LXJU01000011">
    <property type="protein sequence ID" value="OGE52204.1"/>
    <property type="molecule type" value="Genomic_DNA"/>
</dbReference>
<feature type="transmembrane region" description="Helical" evidence="7">
    <location>
        <begin position="536"/>
        <end position="565"/>
    </location>
</feature>
<keyword evidence="5 7" id="KW-0472">Membrane</keyword>
<evidence type="ECO:0000256" key="1">
    <source>
        <dbReference type="ARBA" id="ARBA00004141"/>
    </source>
</evidence>
<dbReference type="Proteomes" id="UP000177622">
    <property type="component" value="Unassembled WGS sequence"/>
</dbReference>
<evidence type="ECO:0000256" key="5">
    <source>
        <dbReference type="ARBA" id="ARBA00023136"/>
    </source>
</evidence>
<feature type="transmembrane region" description="Helical" evidence="7">
    <location>
        <begin position="257"/>
        <end position="276"/>
    </location>
</feature>
<evidence type="ECO:0000313" key="9">
    <source>
        <dbReference type="EMBL" id="OGE52204.1"/>
    </source>
</evidence>
<dbReference type="AlphaFoldDB" id="A0A1F5LG62"/>
<comment type="subcellular location">
    <subcellularLocation>
        <location evidence="1">Membrane</location>
        <topology evidence="1">Multi-pass membrane protein</topology>
    </subcellularLocation>
</comment>
<feature type="region of interest" description="Disordered" evidence="6">
    <location>
        <begin position="580"/>
        <end position="626"/>
    </location>
</feature>
<feature type="transmembrane region" description="Helical" evidence="7">
    <location>
        <begin position="168"/>
        <end position="185"/>
    </location>
</feature>
<dbReference type="PANTHER" id="PTHR23502:SF150">
    <property type="entry name" value="MAJOR FACILITATOR SUPERFAMILY (MFS) PROFILE DOMAIN-CONTAINING PROTEIN-RELATED"/>
    <property type="match status" value="1"/>
</dbReference>
<evidence type="ECO:0000256" key="3">
    <source>
        <dbReference type="ARBA" id="ARBA00022692"/>
    </source>
</evidence>
<dbReference type="InterPro" id="IPR020846">
    <property type="entry name" value="MFS_dom"/>
</dbReference>
<evidence type="ECO:0000259" key="8">
    <source>
        <dbReference type="PROSITE" id="PS50850"/>
    </source>
</evidence>
<dbReference type="Pfam" id="PF07690">
    <property type="entry name" value="MFS_1"/>
    <property type="match status" value="1"/>
</dbReference>
<dbReference type="InterPro" id="IPR036259">
    <property type="entry name" value="MFS_trans_sf"/>
</dbReference>
<dbReference type="STRING" id="1835702.A0A1F5LG62"/>
<feature type="region of interest" description="Disordered" evidence="6">
    <location>
        <begin position="1"/>
        <end position="65"/>
    </location>
</feature>
<keyword evidence="2" id="KW-0813">Transport</keyword>
<feature type="transmembrane region" description="Helical" evidence="7">
    <location>
        <begin position="191"/>
        <end position="214"/>
    </location>
</feature>
<dbReference type="Gene3D" id="1.20.1250.20">
    <property type="entry name" value="MFS general substrate transporter like domains"/>
    <property type="match status" value="1"/>
</dbReference>
<dbReference type="PANTHER" id="PTHR23502">
    <property type="entry name" value="MAJOR FACILITATOR SUPERFAMILY"/>
    <property type="match status" value="1"/>
</dbReference>
<keyword evidence="10" id="KW-1185">Reference proteome</keyword>
<sequence>MTSRQMALERIAEASQEDSTKAETDSIHESALESHGMPSTNDNGENKEPMAATSTLPNNNDAHEPSAEFVPEAQLETTEVAPAPEAPQPLFSAFTKRQKLFIVIMVSLASFFSPLSGQIYYPVMPTLVKNYQLTPALINLTITTYMILQGLAPAFMGTFADTGGRRPAYIIAFAVYTAANIGLALQDSFAALMVLRCIQSAGSSGTVAFGYGVIADIATTAERGKYIGPMAAGVMVAPALGPVIGGLLAKFLGWRSVFWFLVVISGGYLVFFVIAMPETARKIVGNGSEVPTEWWRMSVLQWLSRRIHRLKKGSDEEQHAGEDPQQQSEQQHRQTTKLKFPNPLDSIAILLEWDALIIISYVGSVMFANIALLTSTPNLFGPLYGFNELQIGLCFLPFGVSSCFGAVLYGKVIDYSYKRTAQKAGLPANRQKGDSLRNFPIERARLQTVFPVMAVGIAAFIPYGWVLQQRVHLAVPLVLQFIVGFCFVASLNCLNTLLVDLFPDRPATAAAACNLVRCCLGAVGAAIINQMLSGMGWGWCFAFLGLVMAAGLFLLWVECVFGMGWREKRLLKVERKKREKEAAEAGDLPIEDKTIEPQNAGKDNHVQEVALDPQTDTVADTETRPN</sequence>
<feature type="transmembrane region" description="Helical" evidence="7">
    <location>
        <begin position="347"/>
        <end position="370"/>
    </location>
</feature>
<reference evidence="9 10" key="1">
    <citation type="journal article" date="2016" name="Sci. Rep.">
        <title>Penicillium arizonense, a new, genome sequenced fungal species, reveals a high chemical diversity in secreted metabolites.</title>
        <authorList>
            <person name="Grijseels S."/>
            <person name="Nielsen J.C."/>
            <person name="Randelovic M."/>
            <person name="Nielsen J."/>
            <person name="Nielsen K.F."/>
            <person name="Workman M."/>
            <person name="Frisvad J.C."/>
        </authorList>
    </citation>
    <scope>NUCLEOTIDE SEQUENCE [LARGE SCALE GENOMIC DNA]</scope>
    <source>
        <strain evidence="9 10">CBS 141311</strain>
    </source>
</reference>
<feature type="domain" description="Major facilitator superfamily (MFS) profile" evidence="8">
    <location>
        <begin position="102"/>
        <end position="563"/>
    </location>
</feature>
<feature type="compositionally biased region" description="Basic and acidic residues" evidence="6">
    <location>
        <begin position="18"/>
        <end position="32"/>
    </location>
</feature>
<dbReference type="GO" id="GO:0022857">
    <property type="term" value="F:transmembrane transporter activity"/>
    <property type="evidence" value="ECO:0007669"/>
    <property type="project" value="InterPro"/>
</dbReference>
<evidence type="ECO:0000256" key="6">
    <source>
        <dbReference type="SAM" id="MobiDB-lite"/>
    </source>
</evidence>
<evidence type="ECO:0000256" key="7">
    <source>
        <dbReference type="SAM" id="Phobius"/>
    </source>
</evidence>
<dbReference type="RefSeq" id="XP_022487646.1">
    <property type="nucleotide sequence ID" value="XM_022632570.1"/>
</dbReference>
<proteinExistence type="predicted"/>
<feature type="transmembrane region" description="Helical" evidence="7">
    <location>
        <begin position="446"/>
        <end position="465"/>
    </location>
</feature>
<feature type="region of interest" description="Disordered" evidence="6">
    <location>
        <begin position="314"/>
        <end position="335"/>
    </location>
</feature>
<evidence type="ECO:0000256" key="4">
    <source>
        <dbReference type="ARBA" id="ARBA00022989"/>
    </source>
</evidence>
<feature type="transmembrane region" description="Helical" evidence="7">
    <location>
        <begin position="100"/>
        <end position="121"/>
    </location>
</feature>
<dbReference type="OrthoDB" id="2441642at2759"/>
<dbReference type="SUPFAM" id="SSF103473">
    <property type="entry name" value="MFS general substrate transporter"/>
    <property type="match status" value="1"/>
</dbReference>
<name>A0A1F5LG62_PENAI</name>
<dbReference type="GeneID" id="34577304"/>
<comment type="caution">
    <text evidence="9">The sequence shown here is derived from an EMBL/GenBank/DDBJ whole genome shotgun (WGS) entry which is preliminary data.</text>
</comment>
<organism evidence="9 10">
    <name type="scientific">Penicillium arizonense</name>
    <dbReference type="NCBI Taxonomy" id="1835702"/>
    <lineage>
        <taxon>Eukaryota</taxon>
        <taxon>Fungi</taxon>
        <taxon>Dikarya</taxon>
        <taxon>Ascomycota</taxon>
        <taxon>Pezizomycotina</taxon>
        <taxon>Eurotiomycetes</taxon>
        <taxon>Eurotiomycetidae</taxon>
        <taxon>Eurotiales</taxon>
        <taxon>Aspergillaceae</taxon>
        <taxon>Penicillium</taxon>
    </lineage>
</organism>
<feature type="transmembrane region" description="Helical" evidence="7">
    <location>
        <begin position="511"/>
        <end position="530"/>
    </location>
</feature>
<feature type="transmembrane region" description="Helical" evidence="7">
    <location>
        <begin position="477"/>
        <end position="499"/>
    </location>
</feature>
<evidence type="ECO:0000313" key="10">
    <source>
        <dbReference type="Proteomes" id="UP000177622"/>
    </source>
</evidence>
<accession>A0A1F5LG62</accession>
<dbReference type="GO" id="GO:0005886">
    <property type="term" value="C:plasma membrane"/>
    <property type="evidence" value="ECO:0007669"/>
    <property type="project" value="TreeGrafter"/>
</dbReference>
<feature type="transmembrane region" description="Helical" evidence="7">
    <location>
        <begin position="390"/>
        <end position="409"/>
    </location>
</feature>